<gene>
    <name evidence="1" type="ORF">A2319_00050</name>
</gene>
<evidence type="ECO:0000313" key="1">
    <source>
        <dbReference type="EMBL" id="OGY86922.1"/>
    </source>
</evidence>
<protein>
    <submittedName>
        <fullName evidence="1">Uncharacterized protein</fullName>
    </submittedName>
</protein>
<dbReference type="Proteomes" id="UP000176420">
    <property type="component" value="Unassembled WGS sequence"/>
</dbReference>
<dbReference type="AlphaFoldDB" id="A0A1G2BCQ3"/>
<dbReference type="EMBL" id="MHKI01000014">
    <property type="protein sequence ID" value="OGY86922.1"/>
    <property type="molecule type" value="Genomic_DNA"/>
</dbReference>
<reference evidence="1 2" key="1">
    <citation type="journal article" date="2016" name="Nat. Commun.">
        <title>Thousands of microbial genomes shed light on interconnected biogeochemical processes in an aquifer system.</title>
        <authorList>
            <person name="Anantharaman K."/>
            <person name="Brown C.T."/>
            <person name="Hug L.A."/>
            <person name="Sharon I."/>
            <person name="Castelle C.J."/>
            <person name="Probst A.J."/>
            <person name="Thomas B.C."/>
            <person name="Singh A."/>
            <person name="Wilkins M.J."/>
            <person name="Karaoz U."/>
            <person name="Brodie E.L."/>
            <person name="Williams K.H."/>
            <person name="Hubbard S.S."/>
            <person name="Banfield J.F."/>
        </authorList>
    </citation>
    <scope>NUCLEOTIDE SEQUENCE [LARGE SCALE GENOMIC DNA]</scope>
</reference>
<evidence type="ECO:0000313" key="2">
    <source>
        <dbReference type="Proteomes" id="UP000176420"/>
    </source>
</evidence>
<accession>A0A1G2BCQ3</accession>
<sequence>MAVFLLRLPEPSSGSVLQTRRDVCRGQSILPHWGEKKIPLLGDRSLEGISSKGPRRQSPQENVCSASFFTYLLVAAKFQKMWFFLFSTSLLQG</sequence>
<proteinExistence type="predicted"/>
<organism evidence="1 2">
    <name type="scientific">Candidatus Kerfeldbacteria bacterium RIFOXYB2_FULL_38_14</name>
    <dbReference type="NCBI Taxonomy" id="1798547"/>
    <lineage>
        <taxon>Bacteria</taxon>
        <taxon>Candidatus Kerfeldiibacteriota</taxon>
    </lineage>
</organism>
<comment type="caution">
    <text evidence="1">The sequence shown here is derived from an EMBL/GenBank/DDBJ whole genome shotgun (WGS) entry which is preliminary data.</text>
</comment>
<name>A0A1G2BCQ3_9BACT</name>